<dbReference type="InterPro" id="IPR036249">
    <property type="entry name" value="Thioredoxin-like_sf"/>
</dbReference>
<keyword evidence="2" id="KW-0732">Signal</keyword>
<dbReference type="PANTHER" id="PTHR42852:SF13">
    <property type="entry name" value="PROTEIN DIPZ"/>
    <property type="match status" value="1"/>
</dbReference>
<comment type="caution">
    <text evidence="4">The sequence shown here is derived from an EMBL/GenBank/DDBJ whole genome shotgun (WGS) entry which is preliminary data.</text>
</comment>
<dbReference type="InterPro" id="IPR013766">
    <property type="entry name" value="Thioredoxin_domain"/>
</dbReference>
<dbReference type="EMBL" id="JADFFM010000001">
    <property type="protein sequence ID" value="MBE9666554.1"/>
    <property type="molecule type" value="Genomic_DNA"/>
</dbReference>
<dbReference type="RefSeq" id="WP_194105904.1">
    <property type="nucleotide sequence ID" value="NZ_JADFFM010000001.1"/>
</dbReference>
<name>A0ABR9XGP6_9SPHI</name>
<organism evidence="4 5">
    <name type="scientific">Mucilaginibacter boryungensis</name>
    <dbReference type="NCBI Taxonomy" id="768480"/>
    <lineage>
        <taxon>Bacteria</taxon>
        <taxon>Pseudomonadati</taxon>
        <taxon>Bacteroidota</taxon>
        <taxon>Sphingobacteriia</taxon>
        <taxon>Sphingobacteriales</taxon>
        <taxon>Sphingobacteriaceae</taxon>
        <taxon>Mucilaginibacter</taxon>
    </lineage>
</organism>
<dbReference type="InterPro" id="IPR000866">
    <property type="entry name" value="AhpC/TSA"/>
</dbReference>
<dbReference type="SUPFAM" id="SSF52833">
    <property type="entry name" value="Thioredoxin-like"/>
    <property type="match status" value="1"/>
</dbReference>
<dbReference type="Gene3D" id="3.40.30.10">
    <property type="entry name" value="Glutaredoxin"/>
    <property type="match status" value="1"/>
</dbReference>
<dbReference type="CDD" id="cd02966">
    <property type="entry name" value="TlpA_like_family"/>
    <property type="match status" value="1"/>
</dbReference>
<feature type="domain" description="Thioredoxin" evidence="3">
    <location>
        <begin position="626"/>
        <end position="763"/>
    </location>
</feature>
<dbReference type="InterPro" id="IPR017937">
    <property type="entry name" value="Thioredoxin_CS"/>
</dbReference>
<evidence type="ECO:0000256" key="2">
    <source>
        <dbReference type="SAM" id="SignalP"/>
    </source>
</evidence>
<keyword evidence="5" id="KW-1185">Reference proteome</keyword>
<proteinExistence type="predicted"/>
<dbReference type="Proteomes" id="UP000632774">
    <property type="component" value="Unassembled WGS sequence"/>
</dbReference>
<dbReference type="InterPro" id="IPR050553">
    <property type="entry name" value="Thioredoxin_ResA/DsbE_sf"/>
</dbReference>
<protein>
    <submittedName>
        <fullName evidence="4">TlpA family protein disulfide reductase</fullName>
    </submittedName>
</protein>
<evidence type="ECO:0000259" key="3">
    <source>
        <dbReference type="PROSITE" id="PS51352"/>
    </source>
</evidence>
<evidence type="ECO:0000256" key="1">
    <source>
        <dbReference type="ARBA" id="ARBA00023284"/>
    </source>
</evidence>
<gene>
    <name evidence="4" type="ORF">IRJ18_09295</name>
</gene>
<keyword evidence="1" id="KW-0676">Redox-active center</keyword>
<accession>A0ABR9XGP6</accession>
<feature type="signal peptide" evidence="2">
    <location>
        <begin position="1"/>
        <end position="19"/>
    </location>
</feature>
<evidence type="ECO:0000313" key="4">
    <source>
        <dbReference type="EMBL" id="MBE9666554.1"/>
    </source>
</evidence>
<dbReference type="PROSITE" id="PS51352">
    <property type="entry name" value="THIOREDOXIN_2"/>
    <property type="match status" value="1"/>
</dbReference>
<dbReference type="Pfam" id="PF00578">
    <property type="entry name" value="AhpC-TSA"/>
    <property type="match status" value="1"/>
</dbReference>
<reference evidence="4 5" key="1">
    <citation type="submission" date="2020-10" db="EMBL/GenBank/DDBJ databases">
        <title>Mucilaginibacter mali sp. nov., isolated from rhizosphere soil of apple orchard.</title>
        <authorList>
            <person name="Lee J.-S."/>
            <person name="Kim H.S."/>
            <person name="Kim J.-S."/>
        </authorList>
    </citation>
    <scope>NUCLEOTIDE SEQUENCE [LARGE SCALE GENOMIC DNA]</scope>
    <source>
        <strain evidence="4 5">KCTC 23157</strain>
    </source>
</reference>
<sequence length="763" mass="86117">MKPYSIITLLLCLAFSAGAQKLDIPAGKAFEITKHIKETGTYKRNELYTYAFKSLGKDKDGNNLLEGKIVRVIYYDGQKGTIILNTDSIRNANFSYSNVLQVLAVLNQPFTLTVSPAGKVLATDGLQQKMQESLEKWHIKDDTGKMLLNNINTEYTGALNTLFYTPKQPEAKKTSSPNLQNSDVKVPLIVSNIGANTIHVHSSSATDTNSHTSEFFIDKKTGLTKNSESKQYARLKAQGASAKNKDVIINATVTMALTGVRVRPPVDTAWINMASKLSYWSDYYKKGMNNDPKKVLALVNAPDSRFMSDKYYRLHRLQLVQSLRSESYYKLYDSILLTTPNKYLEGDQAQLHNKLSSVLYKEGAAAAYELSKYAYKTDAFDDWLQHTFAQYFREDSRNKDAAVIKQSYDLLALFKTNTDPVYLGKITPLYLWAMAKQHKIDPGFLTQTAHEFEKMDDKHMLAGNGGRYALLVYKMMISAKQTADANRLIDVTINKLERYTSDTLNTYRYAHQNLLAGAFYLKYINQSAAGDPDATRFLASAAKYSPLAPTEKAYASNYDRFMLGTKESYRELFIDKLLNAGNEAEALKLFAAHVNAMPEQIVQMQALYAKKFPGKDFKQFFNDHIISEWVTAPAFSLKGVDGKQHNLTDYKNQWLVIDFWGTWCGPCREEMPVVNKFSNAVTAGDYPNVNFLSIACNDTENAVKAYLDETKFTIPVLLSDGLVQTNYKIRGYPSKIVISPQGRMITVDFGKDWQTVIRNFSQM</sequence>
<feature type="chain" id="PRO_5047051897" evidence="2">
    <location>
        <begin position="20"/>
        <end position="763"/>
    </location>
</feature>
<evidence type="ECO:0000313" key="5">
    <source>
        <dbReference type="Proteomes" id="UP000632774"/>
    </source>
</evidence>
<dbReference type="PANTHER" id="PTHR42852">
    <property type="entry name" value="THIOL:DISULFIDE INTERCHANGE PROTEIN DSBE"/>
    <property type="match status" value="1"/>
</dbReference>
<dbReference type="PROSITE" id="PS00194">
    <property type="entry name" value="THIOREDOXIN_1"/>
    <property type="match status" value="1"/>
</dbReference>